<comment type="subcellular location">
    <subcellularLocation>
        <location evidence="1">Membrane</location>
        <topology evidence="1">Multi-pass membrane protein</topology>
    </subcellularLocation>
</comment>
<dbReference type="GO" id="GO:0016020">
    <property type="term" value="C:membrane"/>
    <property type="evidence" value="ECO:0007669"/>
    <property type="project" value="UniProtKB-SubCell"/>
</dbReference>
<dbReference type="AlphaFoldDB" id="A0A318Z707"/>
<keyword evidence="2 7" id="KW-0812">Transmembrane</keyword>
<evidence type="ECO:0000313" key="9">
    <source>
        <dbReference type="EMBL" id="PYH42916.1"/>
    </source>
</evidence>
<keyword evidence="10" id="KW-1185">Reference proteome</keyword>
<feature type="domain" description="Rhodopsin" evidence="8">
    <location>
        <begin position="50"/>
        <end position="288"/>
    </location>
</feature>
<gene>
    <name evidence="9" type="ORF">BP01DRAFT_393933</name>
</gene>
<name>A0A318Z707_9EURO</name>
<organism evidence="9 10">
    <name type="scientific">Aspergillus saccharolyticus JOP 1030-1</name>
    <dbReference type="NCBI Taxonomy" id="1450539"/>
    <lineage>
        <taxon>Eukaryota</taxon>
        <taxon>Fungi</taxon>
        <taxon>Dikarya</taxon>
        <taxon>Ascomycota</taxon>
        <taxon>Pezizomycotina</taxon>
        <taxon>Eurotiomycetes</taxon>
        <taxon>Eurotiomycetidae</taxon>
        <taxon>Eurotiales</taxon>
        <taxon>Aspergillaceae</taxon>
        <taxon>Aspergillus</taxon>
        <taxon>Aspergillus subgen. Circumdati</taxon>
    </lineage>
</organism>
<keyword evidence="3 7" id="KW-1133">Transmembrane helix</keyword>
<dbReference type="GeneID" id="37079511"/>
<evidence type="ECO:0000256" key="6">
    <source>
        <dbReference type="SAM" id="MobiDB-lite"/>
    </source>
</evidence>
<feature type="transmembrane region" description="Helical" evidence="7">
    <location>
        <begin position="225"/>
        <end position="243"/>
    </location>
</feature>
<protein>
    <recommendedName>
        <fullName evidence="8">Rhodopsin domain-containing protein</fullName>
    </recommendedName>
</protein>
<dbReference type="RefSeq" id="XP_025428898.1">
    <property type="nucleotide sequence ID" value="XM_025578282.1"/>
</dbReference>
<comment type="similarity">
    <text evidence="5">Belongs to the SAT4 family.</text>
</comment>
<feature type="region of interest" description="Disordered" evidence="6">
    <location>
        <begin position="301"/>
        <end position="320"/>
    </location>
</feature>
<evidence type="ECO:0000259" key="8">
    <source>
        <dbReference type="Pfam" id="PF20684"/>
    </source>
</evidence>
<dbReference type="PANTHER" id="PTHR33048">
    <property type="entry name" value="PTH11-LIKE INTEGRAL MEMBRANE PROTEIN (AFU_ORTHOLOGUE AFUA_5G11245)"/>
    <property type="match status" value="1"/>
</dbReference>
<evidence type="ECO:0000256" key="2">
    <source>
        <dbReference type="ARBA" id="ARBA00022692"/>
    </source>
</evidence>
<evidence type="ECO:0000313" key="10">
    <source>
        <dbReference type="Proteomes" id="UP000248349"/>
    </source>
</evidence>
<evidence type="ECO:0000256" key="3">
    <source>
        <dbReference type="ARBA" id="ARBA00022989"/>
    </source>
</evidence>
<dbReference type="OrthoDB" id="4682787at2759"/>
<dbReference type="InterPro" id="IPR049326">
    <property type="entry name" value="Rhodopsin_dom_fungi"/>
</dbReference>
<feature type="region of interest" description="Disordered" evidence="6">
    <location>
        <begin position="1"/>
        <end position="23"/>
    </location>
</feature>
<proteinExistence type="inferred from homology"/>
<feature type="transmembrane region" description="Helical" evidence="7">
    <location>
        <begin position="65"/>
        <end position="85"/>
    </location>
</feature>
<feature type="transmembrane region" description="Helical" evidence="7">
    <location>
        <begin position="142"/>
        <end position="164"/>
    </location>
</feature>
<sequence length="399" mass="44450">MPHDPPPSYAGQNHTLTGEAKGALGTNDGPQLLITVWTMTAFSILVVTSRMASNYKFENLQLSDLIILLALTLLLIAAVLFNVAVDRGYGETSHPPGVHSIVDSFKYSTIGYAIVMLAATVGRLAMILYMMALLAARRGDRIVLGMLVPLQVIVNVVSVCLLFAQCSRVEELFHPGTQTHCMSLDVQIDYGYFQGSDCQLGLRPLPRSLPLYILRRFNWTLRVKMVLISLLSLGVVAMAASLVKTLEYPAILQSTHPRINRVGLLRWQFIEAGIVLITASIPCMRPLVLHGIRKYIRKKQTQHRQLRPEPAPEQGEGPVGHSHFASDWKTRWILPYVRPLDQPSWSESEHERQILANITTHIFAGDREFLDRHVGGIVRQVEVTVVADEIPLTQRGSGQ</sequence>
<evidence type="ECO:0000256" key="5">
    <source>
        <dbReference type="ARBA" id="ARBA00038359"/>
    </source>
</evidence>
<dbReference type="Proteomes" id="UP000248349">
    <property type="component" value="Unassembled WGS sequence"/>
</dbReference>
<dbReference type="Pfam" id="PF20684">
    <property type="entry name" value="Fung_rhodopsin"/>
    <property type="match status" value="1"/>
</dbReference>
<evidence type="ECO:0000256" key="7">
    <source>
        <dbReference type="SAM" id="Phobius"/>
    </source>
</evidence>
<dbReference type="InterPro" id="IPR052337">
    <property type="entry name" value="SAT4-like"/>
</dbReference>
<evidence type="ECO:0000256" key="1">
    <source>
        <dbReference type="ARBA" id="ARBA00004141"/>
    </source>
</evidence>
<feature type="transmembrane region" description="Helical" evidence="7">
    <location>
        <begin position="264"/>
        <end position="281"/>
    </location>
</feature>
<dbReference type="EMBL" id="KZ821248">
    <property type="protein sequence ID" value="PYH42916.1"/>
    <property type="molecule type" value="Genomic_DNA"/>
</dbReference>
<keyword evidence="4 7" id="KW-0472">Membrane</keyword>
<dbReference type="STRING" id="1450539.A0A318Z707"/>
<accession>A0A318Z707</accession>
<dbReference type="PANTHER" id="PTHR33048:SF155">
    <property type="entry name" value="INTEGRAL MEMBRANE PROTEIN"/>
    <property type="match status" value="1"/>
</dbReference>
<reference evidence="9 10" key="1">
    <citation type="submission" date="2016-12" db="EMBL/GenBank/DDBJ databases">
        <title>The genomes of Aspergillus section Nigri reveals drivers in fungal speciation.</title>
        <authorList>
            <consortium name="DOE Joint Genome Institute"/>
            <person name="Vesth T.C."/>
            <person name="Nybo J."/>
            <person name="Theobald S."/>
            <person name="Brandl J."/>
            <person name="Frisvad J.C."/>
            <person name="Nielsen K.F."/>
            <person name="Lyhne E.K."/>
            <person name="Kogle M.E."/>
            <person name="Kuo A."/>
            <person name="Riley R."/>
            <person name="Clum A."/>
            <person name="Nolan M."/>
            <person name="Lipzen A."/>
            <person name="Salamov A."/>
            <person name="Henrissat B."/>
            <person name="Wiebenga A."/>
            <person name="De Vries R.P."/>
            <person name="Grigoriev I.V."/>
            <person name="Mortensen U.H."/>
            <person name="Andersen M.R."/>
            <person name="Baker S.E."/>
        </authorList>
    </citation>
    <scope>NUCLEOTIDE SEQUENCE [LARGE SCALE GENOMIC DNA]</scope>
    <source>
        <strain evidence="9 10">JOP 1030-1</strain>
    </source>
</reference>
<evidence type="ECO:0000256" key="4">
    <source>
        <dbReference type="ARBA" id="ARBA00023136"/>
    </source>
</evidence>
<feature type="transmembrane region" description="Helical" evidence="7">
    <location>
        <begin position="110"/>
        <end position="135"/>
    </location>
</feature>